<dbReference type="SUPFAM" id="SSF49785">
    <property type="entry name" value="Galactose-binding domain-like"/>
    <property type="match status" value="1"/>
</dbReference>
<reference evidence="5" key="1">
    <citation type="submission" date="2021-11" db="EMBL/GenBank/DDBJ databases">
        <authorList>
            <person name="Schell T."/>
        </authorList>
    </citation>
    <scope>NUCLEOTIDE SEQUENCE</scope>
    <source>
        <strain evidence="5">M5</strain>
    </source>
</reference>
<evidence type="ECO:0000256" key="1">
    <source>
        <dbReference type="ARBA" id="ARBA00022801"/>
    </source>
</evidence>
<evidence type="ECO:0000313" key="5">
    <source>
        <dbReference type="EMBL" id="CAH0111151.1"/>
    </source>
</evidence>
<dbReference type="Pfam" id="PF21317">
    <property type="entry name" value="BetaGal_ABD_1"/>
    <property type="match status" value="1"/>
</dbReference>
<gene>
    <name evidence="5" type="ORF">DGAL_LOCUS14769</name>
</gene>
<dbReference type="FunFam" id="2.60.120.260:FF:000049">
    <property type="entry name" value="Beta-galactosidase"/>
    <property type="match status" value="1"/>
</dbReference>
<dbReference type="Proteomes" id="UP000789390">
    <property type="component" value="Unassembled WGS sequence"/>
</dbReference>
<keyword evidence="2" id="KW-0326">Glycosidase</keyword>
<proteinExistence type="predicted"/>
<keyword evidence="6" id="KW-1185">Reference proteome</keyword>
<dbReference type="Pfam" id="PF21467">
    <property type="entry name" value="BetaGal_gal-bd"/>
    <property type="match status" value="1"/>
</dbReference>
<evidence type="ECO:0000256" key="2">
    <source>
        <dbReference type="ARBA" id="ARBA00023295"/>
    </source>
</evidence>
<dbReference type="InterPro" id="IPR048912">
    <property type="entry name" value="BetaGal1-like_ABD1"/>
</dbReference>
<sequence>MEDLPINNDNGQSYGYILYRNTATLTGGAHTIQTIGHVRDLAVFMLDQQRLTGDWKNSAQLNNFGFWPLPDQTFDFNADKGDASYVVDLLVENMARNNYGPPSSFNQKRGLPEGPVLLDNEEVVGWTIFPLEFKSAWVRSLNNWNNSPAPPSTAVNSPTLTKATLSISTEPTDTFITTAGWGDGNRGVVFVNGFNVGRFSGIGPTKTLYIPAPLLSRGDNTILVWSLFEPVTTITFADQPDLGVPLRP</sequence>
<dbReference type="PANTHER" id="PTHR23421">
    <property type="entry name" value="BETA-GALACTOSIDASE RELATED"/>
    <property type="match status" value="1"/>
</dbReference>
<accession>A0A8J2RWX9</accession>
<dbReference type="OrthoDB" id="1657402at2759"/>
<evidence type="ECO:0008006" key="7">
    <source>
        <dbReference type="Google" id="ProtNLM"/>
    </source>
</evidence>
<protein>
    <recommendedName>
        <fullName evidence="7">Beta-galactosidase</fullName>
    </recommendedName>
</protein>
<keyword evidence="1" id="KW-0378">Hydrolase</keyword>
<dbReference type="AlphaFoldDB" id="A0A8J2RWX9"/>
<dbReference type="InterPro" id="IPR001944">
    <property type="entry name" value="Glycoside_Hdrlase_35"/>
</dbReference>
<dbReference type="InterPro" id="IPR048913">
    <property type="entry name" value="BetaGal_gal-bd"/>
</dbReference>
<feature type="domain" description="Beta-galactosidase 1-like first all-beta" evidence="3">
    <location>
        <begin position="82"/>
        <end position="132"/>
    </location>
</feature>
<dbReference type="GO" id="GO:0004553">
    <property type="term" value="F:hydrolase activity, hydrolyzing O-glycosyl compounds"/>
    <property type="evidence" value="ECO:0007669"/>
    <property type="project" value="InterPro"/>
</dbReference>
<dbReference type="InterPro" id="IPR008979">
    <property type="entry name" value="Galactose-bd-like_sf"/>
</dbReference>
<dbReference type="EMBL" id="CAKKLH010000310">
    <property type="protein sequence ID" value="CAH0111151.1"/>
    <property type="molecule type" value="Genomic_DNA"/>
</dbReference>
<evidence type="ECO:0000313" key="6">
    <source>
        <dbReference type="Proteomes" id="UP000789390"/>
    </source>
</evidence>
<comment type="caution">
    <text evidence="5">The sequence shown here is derived from an EMBL/GenBank/DDBJ whole genome shotgun (WGS) entry which is preliminary data.</text>
</comment>
<dbReference type="Gene3D" id="2.60.120.260">
    <property type="entry name" value="Galactose-binding domain-like"/>
    <property type="match status" value="2"/>
</dbReference>
<dbReference type="GO" id="GO:0005975">
    <property type="term" value="P:carbohydrate metabolic process"/>
    <property type="evidence" value="ECO:0007669"/>
    <property type="project" value="InterPro"/>
</dbReference>
<name>A0A8J2RWX9_9CRUS</name>
<evidence type="ECO:0000259" key="4">
    <source>
        <dbReference type="Pfam" id="PF21467"/>
    </source>
</evidence>
<evidence type="ECO:0000259" key="3">
    <source>
        <dbReference type="Pfam" id="PF21317"/>
    </source>
</evidence>
<organism evidence="5 6">
    <name type="scientific">Daphnia galeata</name>
    <dbReference type="NCBI Taxonomy" id="27404"/>
    <lineage>
        <taxon>Eukaryota</taxon>
        <taxon>Metazoa</taxon>
        <taxon>Ecdysozoa</taxon>
        <taxon>Arthropoda</taxon>
        <taxon>Crustacea</taxon>
        <taxon>Branchiopoda</taxon>
        <taxon>Diplostraca</taxon>
        <taxon>Cladocera</taxon>
        <taxon>Anomopoda</taxon>
        <taxon>Daphniidae</taxon>
        <taxon>Daphnia</taxon>
    </lineage>
</organism>
<feature type="domain" description="Beta-galactosidase galactose-binding" evidence="4">
    <location>
        <begin position="158"/>
        <end position="220"/>
    </location>
</feature>